<evidence type="ECO:0000313" key="3">
    <source>
        <dbReference type="Proteomes" id="UP000622707"/>
    </source>
</evidence>
<keyword evidence="3" id="KW-1185">Reference proteome</keyword>
<dbReference type="InterPro" id="IPR057271">
    <property type="entry name" value="YagK_YfjJ_C"/>
</dbReference>
<sequence>MNYGEFNLNKNHHLHFGDEYNSMPVMDGNYPMIAEYLGALEGVIKKATAEYRRVFAFRFDLHFPRHMAASRDTLSNSPASKFVDSLKAKIQSNRAAAAKKNSFVHHTKVRYFWVREVGDLDRVHYHFVVFLNGYVFNWLGSYHAPHGNMANRVWEAWASALGETVEKAKPLVHFPENPSYMLVRDEPESVEAFFHRASYLCKARTKQYGFGHHGYGASRS</sequence>
<dbReference type="EMBL" id="JAEQND010000014">
    <property type="protein sequence ID" value="MBL0427979.1"/>
    <property type="molecule type" value="Genomic_DNA"/>
</dbReference>
<evidence type="ECO:0000259" key="1">
    <source>
        <dbReference type="Pfam" id="PF11726"/>
    </source>
</evidence>
<dbReference type="Pfam" id="PF11726">
    <property type="entry name" value="YagK_YfjJ_C"/>
    <property type="match status" value="1"/>
</dbReference>
<accession>A0ABS1JUU7</accession>
<dbReference type="Proteomes" id="UP000622707">
    <property type="component" value="Unassembled WGS sequence"/>
</dbReference>
<organism evidence="2 3">
    <name type="scientific">Ramlibacter alkalitolerans</name>
    <dbReference type="NCBI Taxonomy" id="2039631"/>
    <lineage>
        <taxon>Bacteria</taxon>
        <taxon>Pseudomonadati</taxon>
        <taxon>Pseudomonadota</taxon>
        <taxon>Betaproteobacteria</taxon>
        <taxon>Burkholderiales</taxon>
        <taxon>Comamonadaceae</taxon>
        <taxon>Ramlibacter</taxon>
    </lineage>
</organism>
<feature type="domain" description="YagK/YfjJ C-terminal" evidence="1">
    <location>
        <begin position="49"/>
        <end position="218"/>
    </location>
</feature>
<dbReference type="RefSeq" id="WP_201692609.1">
    <property type="nucleotide sequence ID" value="NZ_JAEQND010000014.1"/>
</dbReference>
<evidence type="ECO:0000313" key="2">
    <source>
        <dbReference type="EMBL" id="MBL0427979.1"/>
    </source>
</evidence>
<reference evidence="2 3" key="1">
    <citation type="journal article" date="2017" name="Int. J. Syst. Evol. Microbiol.">
        <title>Ramlibacter alkalitolerans sp. nov., alkali-tolerant bacterium isolated from soil of ginseng.</title>
        <authorList>
            <person name="Lee D.H."/>
            <person name="Cha C.J."/>
        </authorList>
    </citation>
    <scope>NUCLEOTIDE SEQUENCE [LARGE SCALE GENOMIC DNA]</scope>
    <source>
        <strain evidence="2 3">KACC 19305</strain>
    </source>
</reference>
<protein>
    <submittedName>
        <fullName evidence="2">Inovirus Gp2 family protein</fullName>
    </submittedName>
</protein>
<comment type="caution">
    <text evidence="2">The sequence shown here is derived from an EMBL/GenBank/DDBJ whole genome shotgun (WGS) entry which is preliminary data.</text>
</comment>
<proteinExistence type="predicted"/>
<gene>
    <name evidence="2" type="ORF">JI746_22925</name>
</gene>
<name>A0ABS1JUU7_9BURK</name>